<dbReference type="SUPFAM" id="SSF48452">
    <property type="entry name" value="TPR-like"/>
    <property type="match status" value="1"/>
</dbReference>
<feature type="domain" description="CcmH/CycL/Ccl2/NrfF N-terminal" evidence="10">
    <location>
        <begin position="8"/>
        <end position="124"/>
    </location>
</feature>
<dbReference type="GO" id="GO:0046872">
    <property type="term" value="F:metal ion binding"/>
    <property type="evidence" value="ECO:0007669"/>
    <property type="project" value="UniProtKB-KW"/>
</dbReference>
<protein>
    <recommendedName>
        <fullName evidence="9">Formate-dependent nitrite reductase complex subunit</fullName>
    </recommendedName>
</protein>
<comment type="function">
    <text evidence="9">Possible subunit of a heme lyase.</text>
</comment>
<keyword evidence="7 9" id="KW-0408">Iron</keyword>
<organism evidence="12 13">
    <name type="scientific">Trabulsiella guamensis ATCC 49490</name>
    <dbReference type="NCBI Taxonomy" id="1005994"/>
    <lineage>
        <taxon>Bacteria</taxon>
        <taxon>Pseudomonadati</taxon>
        <taxon>Pseudomonadota</taxon>
        <taxon>Gammaproteobacteria</taxon>
        <taxon>Enterobacterales</taxon>
        <taxon>Enterobacteriaceae</taxon>
        <taxon>Trabulsiella</taxon>
    </lineage>
</organism>
<name>A0A085A9G2_9ENTR</name>
<keyword evidence="4 9" id="KW-0732">Signal</keyword>
<keyword evidence="6 8" id="KW-0802">TPR repeat</keyword>
<dbReference type="PANTHER" id="PTHR47870">
    <property type="entry name" value="CYTOCHROME C-TYPE BIOGENESIS PROTEIN CCMH"/>
    <property type="match status" value="1"/>
</dbReference>
<evidence type="ECO:0000256" key="2">
    <source>
        <dbReference type="ARBA" id="ARBA00022617"/>
    </source>
</evidence>
<gene>
    <name evidence="12" type="ORF">GTGU_02260</name>
</gene>
<dbReference type="InterPro" id="IPR017565">
    <property type="entry name" value="For-dep_Cytc_NO2Rdtase_NrfF"/>
</dbReference>
<comment type="caution">
    <text evidence="12">The sequence shown here is derived from an EMBL/GenBank/DDBJ whole genome shotgun (WGS) entry which is preliminary data.</text>
</comment>
<dbReference type="FunFam" id="1.10.8.640:FF:000001">
    <property type="entry name" value="Cytochrome c-type biogenesis protein"/>
    <property type="match status" value="1"/>
</dbReference>
<evidence type="ECO:0000256" key="7">
    <source>
        <dbReference type="ARBA" id="ARBA00023004"/>
    </source>
</evidence>
<feature type="transmembrane region" description="Helical" evidence="9">
    <location>
        <begin position="164"/>
        <end position="182"/>
    </location>
</feature>
<dbReference type="PANTHER" id="PTHR47870:SF2">
    <property type="entry name" value="FORMATE-DEPENDENT NITRITE REDUCTASE COMPLEX SUBUNIT NRFF"/>
    <property type="match status" value="1"/>
</dbReference>
<evidence type="ECO:0000256" key="1">
    <source>
        <dbReference type="ARBA" id="ARBA00010342"/>
    </source>
</evidence>
<feature type="chain" id="PRO_5011019249" description="Formate-dependent nitrite reductase complex subunit" evidence="9">
    <location>
        <begin position="20"/>
        <end position="352"/>
    </location>
</feature>
<dbReference type="InterPro" id="IPR019734">
    <property type="entry name" value="TPR_rpt"/>
</dbReference>
<feature type="signal peptide" evidence="9">
    <location>
        <begin position="1"/>
        <end position="19"/>
    </location>
</feature>
<dbReference type="InterPro" id="IPR038297">
    <property type="entry name" value="CcmH/CycL/NrfF/Ccl2_sf"/>
</dbReference>
<evidence type="ECO:0000256" key="4">
    <source>
        <dbReference type="ARBA" id="ARBA00022729"/>
    </source>
</evidence>
<feature type="domain" description="Cytochrome c-type biogenesis protein H TPR" evidence="11">
    <location>
        <begin position="193"/>
        <end position="326"/>
    </location>
</feature>
<evidence type="ECO:0000259" key="11">
    <source>
        <dbReference type="Pfam" id="PF23914"/>
    </source>
</evidence>
<feature type="transmembrane region" description="Helical" evidence="9">
    <location>
        <begin position="104"/>
        <end position="121"/>
    </location>
</feature>
<evidence type="ECO:0000256" key="3">
    <source>
        <dbReference type="ARBA" id="ARBA00022723"/>
    </source>
</evidence>
<keyword evidence="13" id="KW-1185">Reference proteome</keyword>
<evidence type="ECO:0000256" key="6">
    <source>
        <dbReference type="ARBA" id="ARBA00022803"/>
    </source>
</evidence>
<dbReference type="AlphaFoldDB" id="A0A085A9G2"/>
<dbReference type="Gene3D" id="1.25.40.10">
    <property type="entry name" value="Tetratricopeptide repeat domain"/>
    <property type="match status" value="1"/>
</dbReference>
<evidence type="ECO:0000259" key="10">
    <source>
        <dbReference type="Pfam" id="PF03918"/>
    </source>
</evidence>
<evidence type="ECO:0000256" key="5">
    <source>
        <dbReference type="ARBA" id="ARBA00022737"/>
    </source>
</evidence>
<dbReference type="CDD" id="cd16378">
    <property type="entry name" value="CcmH_N"/>
    <property type="match status" value="1"/>
</dbReference>
<keyword evidence="12" id="KW-0456">Lyase</keyword>
<keyword evidence="9" id="KW-0472">Membrane</keyword>
<feature type="repeat" description="TPR" evidence="8">
    <location>
        <begin position="227"/>
        <end position="260"/>
    </location>
</feature>
<dbReference type="eggNOG" id="COG4235">
    <property type="taxonomic scope" value="Bacteria"/>
</dbReference>
<accession>A0A085A9G2</accession>
<dbReference type="Gene3D" id="1.10.8.640">
    <property type="entry name" value="Cytochrome C biogenesis protein"/>
    <property type="match status" value="1"/>
</dbReference>
<dbReference type="GO" id="GO:0017004">
    <property type="term" value="P:cytochrome complex assembly"/>
    <property type="evidence" value="ECO:0007669"/>
    <property type="project" value="UniProtKB-ARBA"/>
</dbReference>
<dbReference type="InterPro" id="IPR056413">
    <property type="entry name" value="TPR_CcmH_CycH"/>
</dbReference>
<dbReference type="GO" id="GO:0016829">
    <property type="term" value="F:lyase activity"/>
    <property type="evidence" value="ECO:0007669"/>
    <property type="project" value="UniProtKB-KW"/>
</dbReference>
<keyword evidence="3 9" id="KW-0479">Metal-binding</keyword>
<evidence type="ECO:0000256" key="9">
    <source>
        <dbReference type="RuleBase" id="RU364112"/>
    </source>
</evidence>
<dbReference type="NCBIfam" id="NF007692">
    <property type="entry name" value="PRK10370.1"/>
    <property type="match status" value="1"/>
</dbReference>
<dbReference type="Pfam" id="PF23914">
    <property type="entry name" value="TPR_CcmH_CycH"/>
    <property type="match status" value="1"/>
</dbReference>
<dbReference type="PROSITE" id="PS50005">
    <property type="entry name" value="TPR"/>
    <property type="match status" value="1"/>
</dbReference>
<dbReference type="InterPro" id="IPR011990">
    <property type="entry name" value="TPR-like_helical_dom_sf"/>
</dbReference>
<keyword evidence="9" id="KW-0812">Transmembrane</keyword>
<evidence type="ECO:0000256" key="8">
    <source>
        <dbReference type="PROSITE-ProRule" id="PRU00339"/>
    </source>
</evidence>
<dbReference type="OrthoDB" id="9776053at2"/>
<evidence type="ECO:0000313" key="13">
    <source>
        <dbReference type="Proteomes" id="UP000028630"/>
    </source>
</evidence>
<dbReference type="Pfam" id="PF03918">
    <property type="entry name" value="CcmH"/>
    <property type="match status" value="1"/>
</dbReference>
<reference evidence="13" key="1">
    <citation type="submission" date="2014-05" db="EMBL/GenBank/DDBJ databases">
        <title>ATOL: Assembling a taxonomically balanced genome-scale reconstruction of the evolutionary history of the Enterobacteriaceae.</title>
        <authorList>
            <person name="Plunkett G. III"/>
            <person name="Neeno-Eckwall E.C."/>
            <person name="Glasner J.D."/>
            <person name="Perna N.T."/>
        </authorList>
    </citation>
    <scope>NUCLEOTIDE SEQUENCE [LARGE SCALE GENOMIC DNA]</scope>
    <source>
        <strain evidence="13">ATCC 49490</strain>
    </source>
</reference>
<comment type="similarity">
    <text evidence="1 9">Belongs to the CcmH/CycL/Ccl2/NrfF family.</text>
</comment>
<dbReference type="Proteomes" id="UP000028630">
    <property type="component" value="Unassembled WGS sequence"/>
</dbReference>
<dbReference type="InterPro" id="IPR051263">
    <property type="entry name" value="C-type_cytochrome_biogenesis"/>
</dbReference>
<keyword evidence="2 9" id="KW-0349">Heme</keyword>
<dbReference type="EMBL" id="JMTB01000077">
    <property type="protein sequence ID" value="KFC06857.1"/>
    <property type="molecule type" value="Genomic_DNA"/>
</dbReference>
<keyword evidence="5" id="KW-0677">Repeat</keyword>
<sequence>MTRVILFLLSLWMAGSAQAQIVDTWTFASAQQQETSLSIARQLRCPQCQNQNLLESNAPVAVSMRHQVFTMVAEGKSEAEITRWMTQRYGDFVLYSPPLKPQTWILWGLPVLLILLLGGIFRKAARALPGTVGDTLAHELQQDLRGSQATQATQATHSPVPVRLLCAAAVLVMLACLTGYGLSSRPAAVMAEQQRLADPLRAFSAEREPEKQLIALQDKIRATPQDSALWATLGEYYLYRNAFDNALLAYQRALALRGENAELYAAMATVLYYQAGQNITPETRKMIDHALALDAGEVTALMLLASDAFMTADYKQAIALWQQLLDANSPRIDRAKLIEAINLATMLKNQQQ</sequence>
<dbReference type="InterPro" id="IPR005616">
    <property type="entry name" value="CcmH/CycL/Ccl2/NrfF_N"/>
</dbReference>
<keyword evidence="9" id="KW-1133">Transmembrane helix</keyword>
<dbReference type="NCBIfam" id="TIGR03147">
    <property type="entry name" value="cyt_nit_nrfF"/>
    <property type="match status" value="1"/>
</dbReference>
<evidence type="ECO:0000313" key="12">
    <source>
        <dbReference type="EMBL" id="KFC06857.1"/>
    </source>
</evidence>
<proteinExistence type="inferred from homology"/>
<dbReference type="GO" id="GO:0005886">
    <property type="term" value="C:plasma membrane"/>
    <property type="evidence" value="ECO:0007669"/>
    <property type="project" value="TreeGrafter"/>
</dbReference>
<dbReference type="eggNOG" id="COG3088">
    <property type="taxonomic scope" value="Bacteria"/>
</dbReference>
<dbReference type="SMART" id="SM00028">
    <property type="entry name" value="TPR"/>
    <property type="match status" value="2"/>
</dbReference>